<proteinExistence type="predicted"/>
<name>A0A397U4W7_9GLOM</name>
<dbReference type="EMBL" id="QKWP01002320">
    <property type="protein sequence ID" value="RIB03799.1"/>
    <property type="molecule type" value="Genomic_DNA"/>
</dbReference>
<dbReference type="Proteomes" id="UP000266673">
    <property type="component" value="Unassembled WGS sequence"/>
</dbReference>
<sequence>MPQEKSNSFIKQNASHHFAFAWDLFLDYQKENKKEEKIEEITNDEFEEFINY</sequence>
<keyword evidence="2" id="KW-1185">Reference proteome</keyword>
<evidence type="ECO:0000313" key="1">
    <source>
        <dbReference type="EMBL" id="RIB03799.1"/>
    </source>
</evidence>
<dbReference type="AlphaFoldDB" id="A0A397U4W7"/>
<comment type="caution">
    <text evidence="1">The sequence shown here is derived from an EMBL/GenBank/DDBJ whole genome shotgun (WGS) entry which is preliminary data.</text>
</comment>
<gene>
    <name evidence="1" type="ORF">C2G38_2224048</name>
</gene>
<evidence type="ECO:0000313" key="2">
    <source>
        <dbReference type="Proteomes" id="UP000266673"/>
    </source>
</evidence>
<accession>A0A397U4W7</accession>
<protein>
    <submittedName>
        <fullName evidence="1">Uncharacterized protein</fullName>
    </submittedName>
</protein>
<organism evidence="1 2">
    <name type="scientific">Gigaspora rosea</name>
    <dbReference type="NCBI Taxonomy" id="44941"/>
    <lineage>
        <taxon>Eukaryota</taxon>
        <taxon>Fungi</taxon>
        <taxon>Fungi incertae sedis</taxon>
        <taxon>Mucoromycota</taxon>
        <taxon>Glomeromycotina</taxon>
        <taxon>Glomeromycetes</taxon>
        <taxon>Diversisporales</taxon>
        <taxon>Gigasporaceae</taxon>
        <taxon>Gigaspora</taxon>
    </lineage>
</organism>
<reference evidence="1 2" key="1">
    <citation type="submission" date="2018-06" db="EMBL/GenBank/DDBJ databases">
        <title>Comparative genomics reveals the genomic features of Rhizophagus irregularis, R. cerebriforme, R. diaphanum and Gigaspora rosea, and their symbiotic lifestyle signature.</title>
        <authorList>
            <person name="Morin E."/>
            <person name="San Clemente H."/>
            <person name="Chen E.C.H."/>
            <person name="De La Providencia I."/>
            <person name="Hainaut M."/>
            <person name="Kuo A."/>
            <person name="Kohler A."/>
            <person name="Murat C."/>
            <person name="Tang N."/>
            <person name="Roy S."/>
            <person name="Loubradou J."/>
            <person name="Henrissat B."/>
            <person name="Grigoriev I.V."/>
            <person name="Corradi N."/>
            <person name="Roux C."/>
            <person name="Martin F.M."/>
        </authorList>
    </citation>
    <scope>NUCLEOTIDE SEQUENCE [LARGE SCALE GENOMIC DNA]</scope>
    <source>
        <strain evidence="1 2">DAOM 194757</strain>
    </source>
</reference>